<dbReference type="Pfam" id="PF04055">
    <property type="entry name" value="Radical_SAM"/>
    <property type="match status" value="1"/>
</dbReference>
<keyword evidence="5" id="KW-0411">Iron-sulfur</keyword>
<evidence type="ECO:0000256" key="2">
    <source>
        <dbReference type="ARBA" id="ARBA00022691"/>
    </source>
</evidence>
<dbReference type="GO" id="GO:0046872">
    <property type="term" value="F:metal ion binding"/>
    <property type="evidence" value="ECO:0007669"/>
    <property type="project" value="UniProtKB-KW"/>
</dbReference>
<sequence length="1054" mass="116296">MQWVTRLHRIEHAGIPVYIDQEKPEWFVPSTRTDDLLRSCQKHGNWSTVLSEFCERHQETPDQVCRDLGRLEQLLDRERPAPYQGRSHHLRLGALKEIWFHLTDACNLSCVHCLFSASPSRKESIDQKRLRDAIDQATALGSHLFYFTGGEPFVYPGFCKIIQYVLEQNPAHHVAILTNGLLLEKHLAELMALDHERIHLQVSLDGLEEEHDFLRGPQTYSRLCANLGSIAKEGLAFTISVAVNNDNVDKLEQIAIQAHALGAAGLHLMYHFVRGKGTSGQFVPVVRLFSQIVKAAKVCDKLGMKIDNLEAMKSQVFAVPGSRFDLTNMGWESLAVAPDGTLYPSPALIRVEELVCGHLDHGLKTVWQNNLTLRKIRASSQRDIEQRKRRPLSLITGGGDPDHSWVSGQNLVGHDPYIDLYEQLALLLITDQAARYPDQGLFRLRMGDVRHDCPDTENGSDGSVSLAHCNCLISLADNDGHSSVREFYSAAAQQANREIVNPFHPATGLDNYIPEEAKEKSYGCGSPVKDAAPQKGETLVDLGSGSGVECFLAAAEVGANGKVYGIDMTDAMLELARKSQQHVMTDLGYDNIEFRKGYLEEIPLEEAIADVVISNCVINLSPDKRRTYLEIMRVLKPGGRLVVSDVVSDEQVNAAIKNSSKYRGECLGGAMQQDDLVAMLEDCGFASVYLHKRYPYREVDGNRFYSLTYEARKAALVAEEEEMVQCFFRGPEPALETASGRRLERGRMTELLRREAEQLGEQVFILDAEGAVTNIAQEPCCCGLPPGEAGQKESVSPEPLIRYLSGCIICGEELVYQSDSGSDASCYFCGAVTTTPCSCTAGHYVCDRCHQQGGLEIIHSVCLNSTEKDMIALMVRIRNHPSVPMHGPEHHAMVSGIILAAYRNNGGKISQDIISTGIDRGSNVPGGACGFWGCCGAAVGAGIAASLILEATPLKAGERQEALSFTARILAEIAGMKGGRCCQRDSWLALTHASRLSEEFFGLSLPAEGILRCGQYEKNRECMFADCPLWEDREWKERGWMGGRVKGETLPVIS</sequence>
<dbReference type="GO" id="GO:0003824">
    <property type="term" value="F:catalytic activity"/>
    <property type="evidence" value="ECO:0007669"/>
    <property type="project" value="InterPro"/>
</dbReference>
<dbReference type="SFLD" id="SFLDG01386">
    <property type="entry name" value="main_SPASM_domain-containing"/>
    <property type="match status" value="1"/>
</dbReference>
<dbReference type="SUPFAM" id="SSF53335">
    <property type="entry name" value="S-adenosyl-L-methionine-dependent methyltransferases"/>
    <property type="match status" value="1"/>
</dbReference>
<dbReference type="EMBL" id="CP159373">
    <property type="protein sequence ID" value="XCN71338.1"/>
    <property type="molecule type" value="Genomic_DNA"/>
</dbReference>
<dbReference type="CDD" id="cd01335">
    <property type="entry name" value="Radical_SAM"/>
    <property type="match status" value="1"/>
</dbReference>
<keyword evidence="2" id="KW-0949">S-adenosyl-L-methionine</keyword>
<keyword evidence="4" id="KW-0408">Iron</keyword>
<dbReference type="SUPFAM" id="SSF102114">
    <property type="entry name" value="Radical SAM enzymes"/>
    <property type="match status" value="1"/>
</dbReference>
<proteinExistence type="predicted"/>
<dbReference type="CDD" id="cd21109">
    <property type="entry name" value="SPASM"/>
    <property type="match status" value="1"/>
</dbReference>
<dbReference type="InterPro" id="IPR025714">
    <property type="entry name" value="Methyltranfer_dom"/>
</dbReference>
<feature type="domain" description="Radical SAM core" evidence="6">
    <location>
        <begin position="92"/>
        <end position="310"/>
    </location>
</feature>
<dbReference type="Gene3D" id="3.20.20.70">
    <property type="entry name" value="Aldolase class I"/>
    <property type="match status" value="1"/>
</dbReference>
<keyword evidence="3" id="KW-0479">Metal-binding</keyword>
<dbReference type="Gene3D" id="3.40.50.150">
    <property type="entry name" value="Vaccinia Virus protein VP39"/>
    <property type="match status" value="1"/>
</dbReference>
<name>A0AAU8LQX7_9BACT</name>
<evidence type="ECO:0000256" key="3">
    <source>
        <dbReference type="ARBA" id="ARBA00022723"/>
    </source>
</evidence>
<protein>
    <submittedName>
        <fullName evidence="7">DUF5714 domain-containing protein</fullName>
    </submittedName>
</protein>
<dbReference type="PANTHER" id="PTHR11228:SF7">
    <property type="entry name" value="PQQA PEPTIDE CYCLASE"/>
    <property type="match status" value="1"/>
</dbReference>
<dbReference type="CDD" id="cd02440">
    <property type="entry name" value="AdoMet_MTases"/>
    <property type="match status" value="1"/>
</dbReference>
<evidence type="ECO:0000313" key="7">
    <source>
        <dbReference type="EMBL" id="XCN71338.1"/>
    </source>
</evidence>
<comment type="cofactor">
    <cofactor evidence="1">
        <name>[4Fe-4S] cluster</name>
        <dbReference type="ChEBI" id="CHEBI:49883"/>
    </cofactor>
</comment>
<dbReference type="PANTHER" id="PTHR11228">
    <property type="entry name" value="RADICAL SAM DOMAIN PROTEIN"/>
    <property type="match status" value="1"/>
</dbReference>
<evidence type="ECO:0000256" key="4">
    <source>
        <dbReference type="ARBA" id="ARBA00023004"/>
    </source>
</evidence>
<dbReference type="SFLD" id="SFLDG01067">
    <property type="entry name" value="SPASM/twitch_domain_containing"/>
    <property type="match status" value="1"/>
</dbReference>
<dbReference type="AlphaFoldDB" id="A0AAU8LQX7"/>
<accession>A0AAU8LQX7</accession>
<evidence type="ECO:0000256" key="1">
    <source>
        <dbReference type="ARBA" id="ARBA00001966"/>
    </source>
</evidence>
<dbReference type="InterPro" id="IPR013785">
    <property type="entry name" value="Aldolase_TIM"/>
</dbReference>
<dbReference type="GO" id="GO:0051536">
    <property type="term" value="F:iron-sulfur cluster binding"/>
    <property type="evidence" value="ECO:0007669"/>
    <property type="project" value="UniProtKB-KW"/>
</dbReference>
<gene>
    <name evidence="7" type="ORF">Q3M24_13565</name>
</gene>
<dbReference type="InterPro" id="IPR058240">
    <property type="entry name" value="rSAM_sf"/>
</dbReference>
<reference evidence="7" key="2">
    <citation type="submission" date="2024-06" db="EMBL/GenBank/DDBJ databases">
        <authorList>
            <person name="Plum-Jensen L.E."/>
            <person name="Schramm A."/>
            <person name="Marshall I.P.G."/>
        </authorList>
    </citation>
    <scope>NUCLEOTIDE SEQUENCE</scope>
    <source>
        <strain evidence="7">Rat1</strain>
    </source>
</reference>
<dbReference type="PROSITE" id="PS51918">
    <property type="entry name" value="RADICAL_SAM"/>
    <property type="match status" value="1"/>
</dbReference>
<organism evidence="7">
    <name type="scientific">Candidatus Electrothrix aestuarii</name>
    <dbReference type="NCBI Taxonomy" id="3062594"/>
    <lineage>
        <taxon>Bacteria</taxon>
        <taxon>Pseudomonadati</taxon>
        <taxon>Thermodesulfobacteriota</taxon>
        <taxon>Desulfobulbia</taxon>
        <taxon>Desulfobulbales</taxon>
        <taxon>Desulfobulbaceae</taxon>
        <taxon>Candidatus Electrothrix</taxon>
    </lineage>
</organism>
<reference evidence="7" key="1">
    <citation type="journal article" date="2024" name="Syst. Appl. Microbiol.">
        <title>First single-strain enrichments of Electrothrix cable bacteria, description of E. aestuarii sp. nov. and E. rattekaaiensis sp. nov., and proposal of a cable bacteria taxonomy following the rules of the SeqCode.</title>
        <authorList>
            <person name="Plum-Jensen L.E."/>
            <person name="Schramm A."/>
            <person name="Marshall I.P.G."/>
        </authorList>
    </citation>
    <scope>NUCLEOTIDE SEQUENCE</scope>
    <source>
        <strain evidence="7">Rat1</strain>
    </source>
</reference>
<dbReference type="InterPro" id="IPR050377">
    <property type="entry name" value="Radical_SAM_PqqE_MftC-like"/>
</dbReference>
<dbReference type="InterPro" id="IPR043768">
    <property type="entry name" value="DUF5714"/>
</dbReference>
<dbReference type="KEGG" id="eaj:Q3M24_13565"/>
<dbReference type="InterPro" id="IPR029063">
    <property type="entry name" value="SAM-dependent_MTases_sf"/>
</dbReference>
<dbReference type="Pfam" id="PF18978">
    <property type="entry name" value="DUF5714"/>
    <property type="match status" value="1"/>
</dbReference>
<dbReference type="Pfam" id="PF13847">
    <property type="entry name" value="Methyltransf_31"/>
    <property type="match status" value="1"/>
</dbReference>
<dbReference type="SFLD" id="SFLDS00029">
    <property type="entry name" value="Radical_SAM"/>
    <property type="match status" value="1"/>
</dbReference>
<dbReference type="InterPro" id="IPR007197">
    <property type="entry name" value="rSAM"/>
</dbReference>
<evidence type="ECO:0000256" key="5">
    <source>
        <dbReference type="ARBA" id="ARBA00023014"/>
    </source>
</evidence>
<evidence type="ECO:0000259" key="6">
    <source>
        <dbReference type="PROSITE" id="PS51918"/>
    </source>
</evidence>